<evidence type="ECO:0000256" key="2">
    <source>
        <dbReference type="ARBA" id="ARBA00006856"/>
    </source>
</evidence>
<feature type="compositionally biased region" description="Basic and acidic residues" evidence="4">
    <location>
        <begin position="498"/>
        <end position="516"/>
    </location>
</feature>
<dbReference type="Pfam" id="PF02854">
    <property type="entry name" value="MIF4G"/>
    <property type="match status" value="1"/>
</dbReference>
<evidence type="ECO:0000256" key="1">
    <source>
        <dbReference type="ARBA" id="ARBA00004604"/>
    </source>
</evidence>
<feature type="region of interest" description="Disordered" evidence="4">
    <location>
        <begin position="522"/>
        <end position="541"/>
    </location>
</feature>
<feature type="compositionally biased region" description="Basic residues" evidence="4">
    <location>
        <begin position="446"/>
        <end position="455"/>
    </location>
</feature>
<dbReference type="GO" id="GO:0003723">
    <property type="term" value="F:RNA binding"/>
    <property type="evidence" value="ECO:0007669"/>
    <property type="project" value="InterPro"/>
</dbReference>
<keyword evidence="7" id="KW-1185">Reference proteome</keyword>
<dbReference type="Proteomes" id="UP000075903">
    <property type="component" value="Unassembled WGS sequence"/>
</dbReference>
<sequence length="1079" mass="123108">MNAMKVRHNRPQKNVRQGGRNGRKSSKAPAVKTRKDLRKEKRQQKKLNRFNYHNRSRKERQGQGGGDGRSQRQHGGKFAHDQQSDGDDESEVFDDDEEIPSDDFSDEEDSGKSMAKGSKNQPVSKPYTSQMEVEREKEMMELHRYEEGLKSNRIKQLEAANEEDDRVIEKYEKLLKINRRRNKEGIPKSFNDGLDYALELCTDESIRKMYEAAKEAAELEENSGDEFVEDLKQAVGGKLNDVPKEDSGEPSKRTKKRKEKLSPNERKRVEKLKKIEEKYFGLDDMDDDLGEYDSEMEQEEEEEADENGGESDYSENDELYDSDEEEDDELESDEERDEENNGKRVKFAAKEKVGKKRKKAESISEEDEFDDFDDDDDAYSDEDSEAELGEEFEPRKGTKQKNGNEKKSKKTKRDNNSDEKEDGNGAGRFVLLKPSKEKRSKNGKETKKKATGKRKASSDSEEEPEYDDEEEDFDDEDDGLDDLFDDESGSDDPSDGEEGSKSSAKKDDGTWEDIYGRKRDKAGNIIKEDNSSAGATGGKYVPPHMRAKLEAEATAKGNATDPKQQERLQRLQRTLKGQINRLAESNVHRISITLDNLYMQNARHDMNSTLTALILEATVVPTLTPERMVLEHMLLVAILHANVGGEVGSQFLETIVGRFLELLGEIETTPNEAKQLDNCVQLMCHLYTFDIVKCKIVHEVMQKLIECFNEKAVECILLVLRTVGFILRKDDPLALKELIIAIQKKAANAPDKLKNDPRVKYMLEILLAVKNNNMSKIPQYDPTLVEHFRKLLKGMINNGKYVSSLNIGIEDIVKIPERGKWWLVGSAWLGTKDAGPNTGGKATTSTSSGEAQYSEQLLELARQQRMNTDDRRNAFCIIMSAEDYLDAFEKLLRLAIKDLRILVSVIIHCALAEKDYNPYYSVLAQKFCDYDRRYQLAIQYALWDRLKEIHSLQQQQVRNLARFITHLIGEGGLALSCLKVVDLAEIDKVNLRLMRQIMLGLLLMEDENKCLQVFSRISASFKLKAFKDGIRLFMHHFLARGSSSANSNSLPEEQVQLLQERIKQADELLATDTKIECDF</sequence>
<dbReference type="STRING" id="30066.A0A182VMA1"/>
<feature type="compositionally biased region" description="Acidic residues" evidence="4">
    <location>
        <begin position="459"/>
        <end position="497"/>
    </location>
</feature>
<evidence type="ECO:0000256" key="3">
    <source>
        <dbReference type="ARBA" id="ARBA00023242"/>
    </source>
</evidence>
<name>A0A182VMA1_ANOME</name>
<evidence type="ECO:0000259" key="5">
    <source>
        <dbReference type="PROSITE" id="PS51366"/>
    </source>
</evidence>
<dbReference type="Pfam" id="PF02847">
    <property type="entry name" value="MA3"/>
    <property type="match status" value="1"/>
</dbReference>
<organism evidence="6 7">
    <name type="scientific">Anopheles merus</name>
    <name type="common">Mosquito</name>
    <dbReference type="NCBI Taxonomy" id="30066"/>
    <lineage>
        <taxon>Eukaryota</taxon>
        <taxon>Metazoa</taxon>
        <taxon>Ecdysozoa</taxon>
        <taxon>Arthropoda</taxon>
        <taxon>Hexapoda</taxon>
        <taxon>Insecta</taxon>
        <taxon>Pterygota</taxon>
        <taxon>Neoptera</taxon>
        <taxon>Endopterygota</taxon>
        <taxon>Diptera</taxon>
        <taxon>Nematocera</taxon>
        <taxon>Culicoidea</taxon>
        <taxon>Culicidae</taxon>
        <taxon>Anophelinae</taxon>
        <taxon>Anopheles</taxon>
    </lineage>
</organism>
<feature type="compositionally biased region" description="Acidic residues" evidence="4">
    <location>
        <begin position="363"/>
        <end position="391"/>
    </location>
</feature>
<feature type="compositionally biased region" description="Polar residues" evidence="4">
    <location>
        <begin position="118"/>
        <end position="131"/>
    </location>
</feature>
<feature type="compositionally biased region" description="Basic residues" evidence="4">
    <location>
        <begin position="343"/>
        <end position="359"/>
    </location>
</feature>
<feature type="compositionally biased region" description="Basic and acidic residues" evidence="4">
    <location>
        <begin position="392"/>
        <end position="406"/>
    </location>
</feature>
<proteinExistence type="inferred from homology"/>
<feature type="region of interest" description="Disordered" evidence="4">
    <location>
        <begin position="235"/>
        <end position="516"/>
    </location>
</feature>
<dbReference type="InterPro" id="IPR003891">
    <property type="entry name" value="Initiation_fac_eIF4g_MI"/>
</dbReference>
<dbReference type="VEuPathDB" id="VectorBase:AMEM017379"/>
<comment type="subcellular location">
    <subcellularLocation>
        <location evidence="1">Nucleus</location>
        <location evidence="1">Nucleolus</location>
    </subcellularLocation>
</comment>
<dbReference type="Gene3D" id="1.25.40.180">
    <property type="match status" value="1"/>
</dbReference>
<feature type="compositionally biased region" description="Basic and acidic residues" evidence="4">
    <location>
        <begin position="434"/>
        <end position="445"/>
    </location>
</feature>
<dbReference type="InterPro" id="IPR016024">
    <property type="entry name" value="ARM-type_fold"/>
</dbReference>
<dbReference type="InterPro" id="IPR050781">
    <property type="entry name" value="CWC22_splicing_factor"/>
</dbReference>
<feature type="region of interest" description="Disordered" evidence="4">
    <location>
        <begin position="1"/>
        <end position="135"/>
    </location>
</feature>
<comment type="similarity">
    <text evidence="2">Belongs to the CWC22 family.</text>
</comment>
<dbReference type="SMART" id="SM00544">
    <property type="entry name" value="MA3"/>
    <property type="match status" value="1"/>
</dbReference>
<feature type="compositionally biased region" description="Basic residues" evidence="4">
    <location>
        <begin position="1"/>
        <end position="13"/>
    </location>
</feature>
<dbReference type="SUPFAM" id="SSF48371">
    <property type="entry name" value="ARM repeat"/>
    <property type="match status" value="1"/>
</dbReference>
<keyword evidence="3" id="KW-0539">Nucleus</keyword>
<evidence type="ECO:0000313" key="6">
    <source>
        <dbReference type="EnsemblMetazoa" id="AMEM017379-PA"/>
    </source>
</evidence>
<protein>
    <recommendedName>
        <fullName evidence="5">MI domain-containing protein</fullName>
    </recommendedName>
</protein>
<feature type="compositionally biased region" description="Acidic residues" evidence="4">
    <location>
        <begin position="283"/>
        <end position="338"/>
    </location>
</feature>
<reference evidence="6" key="1">
    <citation type="submission" date="2020-05" db="UniProtKB">
        <authorList>
            <consortium name="EnsemblMetazoa"/>
        </authorList>
    </citation>
    <scope>IDENTIFICATION</scope>
    <source>
        <strain evidence="6">MAF</strain>
    </source>
</reference>
<dbReference type="GO" id="GO:0042274">
    <property type="term" value="P:ribosomal small subunit biogenesis"/>
    <property type="evidence" value="ECO:0007669"/>
    <property type="project" value="TreeGrafter"/>
</dbReference>
<feature type="compositionally biased region" description="Basic and acidic residues" evidence="4">
    <location>
        <begin position="241"/>
        <end position="252"/>
    </location>
</feature>
<dbReference type="PROSITE" id="PS51366">
    <property type="entry name" value="MI"/>
    <property type="match status" value="1"/>
</dbReference>
<dbReference type="PANTHER" id="PTHR18034:SF4">
    <property type="entry name" value="NUCLEOLAR MIF4G DOMAIN-CONTAINING PROTEIN 1"/>
    <property type="match status" value="1"/>
</dbReference>
<evidence type="ECO:0000256" key="4">
    <source>
        <dbReference type="SAM" id="MobiDB-lite"/>
    </source>
</evidence>
<feature type="compositionally biased region" description="Basic residues" evidence="4">
    <location>
        <begin position="40"/>
        <end position="58"/>
    </location>
</feature>
<dbReference type="VEuPathDB" id="VectorBase:AMEM21_008710"/>
<evidence type="ECO:0000313" key="7">
    <source>
        <dbReference type="Proteomes" id="UP000075903"/>
    </source>
</evidence>
<dbReference type="GO" id="GO:0005730">
    <property type="term" value="C:nucleolus"/>
    <property type="evidence" value="ECO:0007669"/>
    <property type="project" value="UniProtKB-SubCell"/>
</dbReference>
<feature type="compositionally biased region" description="Acidic residues" evidence="4">
    <location>
        <begin position="84"/>
        <end position="109"/>
    </location>
</feature>
<accession>A0A182VMA1</accession>
<dbReference type="SMART" id="SM00543">
    <property type="entry name" value="MIF4G"/>
    <property type="match status" value="1"/>
</dbReference>
<feature type="domain" description="MI" evidence="5">
    <location>
        <begin position="869"/>
        <end position="983"/>
    </location>
</feature>
<feature type="compositionally biased region" description="Basic and acidic residues" evidence="4">
    <location>
        <begin position="260"/>
        <end position="281"/>
    </location>
</feature>
<dbReference type="EnsemblMetazoa" id="AMEM017379-RA">
    <property type="protein sequence ID" value="AMEM017379-PA"/>
    <property type="gene ID" value="AMEM017379"/>
</dbReference>
<dbReference type="AlphaFoldDB" id="A0A182VMA1"/>
<dbReference type="PANTHER" id="PTHR18034">
    <property type="entry name" value="CELL CYCLE CONTROL PROTEIN CWF22-RELATED"/>
    <property type="match status" value="1"/>
</dbReference>
<dbReference type="InterPro" id="IPR003890">
    <property type="entry name" value="MIF4G-like_typ-3"/>
</dbReference>